<keyword evidence="2" id="KW-1185">Reference proteome</keyword>
<comment type="caution">
    <text evidence="1">The sequence shown here is derived from an EMBL/GenBank/DDBJ whole genome shotgun (WGS) entry which is preliminary data.</text>
</comment>
<name>A0AAD7HBQ4_9AGAR</name>
<evidence type="ECO:0000313" key="1">
    <source>
        <dbReference type="EMBL" id="KAJ7716823.1"/>
    </source>
</evidence>
<accession>A0AAD7HBQ4</accession>
<gene>
    <name evidence="1" type="ORF">DFH07DRAFT_934130</name>
</gene>
<dbReference type="AlphaFoldDB" id="A0AAD7HBQ4"/>
<sequence>MGGSAFSATLHPSAFPRMPPTVYRALRSRLAPRLQTLYAIVSTPAEAPEKDDHGDVDFLVSEPHSSIVSEVPHTDVQSLFNAKYVVPAPGNRTSSYAIPVERGEWAALGHVADEEARRKATAAEGENQDNSIYYQVDVHVCTDKAEWERIQFFHGYGDLGMIMGLVARNKGLHLGSKGLKISHPPRPPFELSESMDEILEYMGLSMAHWKAGFQTKKEVFEWVATSSLFDVARFQTEGQGIKKVKPERKMYAEFVQWAKEQQQQLDDPEGAAQGKMDRDAQIQHALRYFGKKEEFDRLEREDANKARLKAGFNGTKVREWTGLRGEQWKELKSTMDQVRSWVGGELGILTILDEQGEEGIKELILKAKENLGIIAQEVVEVTKGIDITTQA</sequence>
<proteinExistence type="predicted"/>
<protein>
    <submittedName>
        <fullName evidence="1">Uncharacterized protein</fullName>
    </submittedName>
</protein>
<reference evidence="1" key="1">
    <citation type="submission" date="2023-03" db="EMBL/GenBank/DDBJ databases">
        <title>Massive genome expansion in bonnet fungi (Mycena s.s.) driven by repeated elements and novel gene families across ecological guilds.</title>
        <authorList>
            <consortium name="Lawrence Berkeley National Laboratory"/>
            <person name="Harder C.B."/>
            <person name="Miyauchi S."/>
            <person name="Viragh M."/>
            <person name="Kuo A."/>
            <person name="Thoen E."/>
            <person name="Andreopoulos B."/>
            <person name="Lu D."/>
            <person name="Skrede I."/>
            <person name="Drula E."/>
            <person name="Henrissat B."/>
            <person name="Morin E."/>
            <person name="Kohler A."/>
            <person name="Barry K."/>
            <person name="LaButti K."/>
            <person name="Morin E."/>
            <person name="Salamov A."/>
            <person name="Lipzen A."/>
            <person name="Mereny Z."/>
            <person name="Hegedus B."/>
            <person name="Baldrian P."/>
            <person name="Stursova M."/>
            <person name="Weitz H."/>
            <person name="Taylor A."/>
            <person name="Grigoriev I.V."/>
            <person name="Nagy L.G."/>
            <person name="Martin F."/>
            <person name="Kauserud H."/>
        </authorList>
    </citation>
    <scope>NUCLEOTIDE SEQUENCE</scope>
    <source>
        <strain evidence="1">CBHHK188m</strain>
    </source>
</reference>
<organism evidence="1 2">
    <name type="scientific">Mycena maculata</name>
    <dbReference type="NCBI Taxonomy" id="230809"/>
    <lineage>
        <taxon>Eukaryota</taxon>
        <taxon>Fungi</taxon>
        <taxon>Dikarya</taxon>
        <taxon>Basidiomycota</taxon>
        <taxon>Agaricomycotina</taxon>
        <taxon>Agaricomycetes</taxon>
        <taxon>Agaricomycetidae</taxon>
        <taxon>Agaricales</taxon>
        <taxon>Marasmiineae</taxon>
        <taxon>Mycenaceae</taxon>
        <taxon>Mycena</taxon>
    </lineage>
</organism>
<evidence type="ECO:0000313" key="2">
    <source>
        <dbReference type="Proteomes" id="UP001215280"/>
    </source>
</evidence>
<dbReference type="EMBL" id="JARJLG010000327">
    <property type="protein sequence ID" value="KAJ7716823.1"/>
    <property type="molecule type" value="Genomic_DNA"/>
</dbReference>
<dbReference type="Proteomes" id="UP001215280">
    <property type="component" value="Unassembled WGS sequence"/>
</dbReference>